<dbReference type="BioCyc" id="PMAR59922:G1G80-938-MONOMER"/>
<dbReference type="PANTHER" id="PTHR33271">
    <property type="entry name" value="OS04G0445200 PROTEIN"/>
    <property type="match status" value="1"/>
</dbReference>
<sequence length="90" mass="9982">MAISVTSACPESTINELGIRQWPIWTCEPSTFPWTYAEQETCLLLEGEVSVTPEGGKPVHFGAGDLVVFSAGISCIWEVHRAVRKHYRFG</sequence>
<dbReference type="AlphaFoldDB" id="A2C8I5"/>
<dbReference type="HOGENOM" id="CLU_135880_2_0_3"/>
<dbReference type="SUPFAM" id="SSF51182">
    <property type="entry name" value="RmlC-like cupins"/>
    <property type="match status" value="1"/>
</dbReference>
<protein>
    <recommendedName>
        <fullName evidence="1">(S)-ureidoglycine aminohydrolase cupin domain-containing protein</fullName>
    </recommendedName>
</protein>
<organism evidence="2 3">
    <name type="scientific">Prochlorococcus marinus (strain MIT 9303)</name>
    <dbReference type="NCBI Taxonomy" id="59922"/>
    <lineage>
        <taxon>Bacteria</taxon>
        <taxon>Bacillati</taxon>
        <taxon>Cyanobacteriota</taxon>
        <taxon>Cyanophyceae</taxon>
        <taxon>Synechococcales</taxon>
        <taxon>Prochlorococcaceae</taxon>
        <taxon>Prochlorococcus</taxon>
    </lineage>
</organism>
<gene>
    <name evidence="2" type="ordered locus">P9303_10461</name>
</gene>
<dbReference type="RefSeq" id="WP_011825699.1">
    <property type="nucleotide sequence ID" value="NC_008820.1"/>
</dbReference>
<dbReference type="Pfam" id="PF05899">
    <property type="entry name" value="Cupin_3"/>
    <property type="match status" value="1"/>
</dbReference>
<evidence type="ECO:0000313" key="2">
    <source>
        <dbReference type="EMBL" id="ABM77795.1"/>
    </source>
</evidence>
<dbReference type="EMBL" id="CP000554">
    <property type="protein sequence ID" value="ABM77795.1"/>
    <property type="molecule type" value="Genomic_DNA"/>
</dbReference>
<dbReference type="PANTHER" id="PTHR33271:SF22">
    <property type="entry name" value="OS04G0445200 PROTEIN"/>
    <property type="match status" value="1"/>
</dbReference>
<name>A2C8I5_PROM3</name>
<proteinExistence type="predicted"/>
<accession>A2C8I5</accession>
<dbReference type="InterPro" id="IPR014710">
    <property type="entry name" value="RmlC-like_jellyroll"/>
</dbReference>
<dbReference type="Proteomes" id="UP000002274">
    <property type="component" value="Chromosome"/>
</dbReference>
<dbReference type="KEGG" id="pmf:P9303_10461"/>
<dbReference type="STRING" id="59922.P9303_10461"/>
<evidence type="ECO:0000313" key="3">
    <source>
        <dbReference type="Proteomes" id="UP000002274"/>
    </source>
</evidence>
<feature type="domain" description="(S)-ureidoglycine aminohydrolase cupin" evidence="1">
    <location>
        <begin position="16"/>
        <end position="87"/>
    </location>
</feature>
<evidence type="ECO:0000259" key="1">
    <source>
        <dbReference type="Pfam" id="PF05899"/>
    </source>
</evidence>
<dbReference type="InterPro" id="IPR011051">
    <property type="entry name" value="RmlC_Cupin_sf"/>
</dbReference>
<dbReference type="CDD" id="cd02227">
    <property type="entry name" value="cupin_TM1112-like"/>
    <property type="match status" value="1"/>
</dbReference>
<dbReference type="Gene3D" id="2.60.120.10">
    <property type="entry name" value="Jelly Rolls"/>
    <property type="match status" value="1"/>
</dbReference>
<dbReference type="InterPro" id="IPR008579">
    <property type="entry name" value="UGlyAH_Cupin_dom"/>
</dbReference>
<reference evidence="2 3" key="1">
    <citation type="journal article" date="2007" name="PLoS Genet.">
        <title>Patterns and implications of gene gain and loss in the evolution of Prochlorococcus.</title>
        <authorList>
            <person name="Kettler G.C."/>
            <person name="Martiny A.C."/>
            <person name="Huang K."/>
            <person name="Zucker J."/>
            <person name="Coleman M.L."/>
            <person name="Rodrigue S."/>
            <person name="Chen F."/>
            <person name="Lapidus A."/>
            <person name="Ferriera S."/>
            <person name="Johnson J."/>
            <person name="Steglich C."/>
            <person name="Church G.M."/>
            <person name="Richardson P."/>
            <person name="Chisholm S.W."/>
        </authorList>
    </citation>
    <scope>NUCLEOTIDE SEQUENCE [LARGE SCALE GENOMIC DNA]</scope>
    <source>
        <strain evidence="2 3">MIT 9303</strain>
    </source>
</reference>